<dbReference type="PROSITE" id="PS00149">
    <property type="entry name" value="SULFATASE_2"/>
    <property type="match status" value="1"/>
</dbReference>
<comment type="cofactor">
    <cofactor evidence="1">
        <name>Ca(2+)</name>
        <dbReference type="ChEBI" id="CHEBI:29108"/>
    </cofactor>
</comment>
<evidence type="ECO:0000256" key="6">
    <source>
        <dbReference type="ARBA" id="ARBA00022837"/>
    </source>
</evidence>
<evidence type="ECO:0000313" key="10">
    <source>
        <dbReference type="Proteomes" id="UP000256919"/>
    </source>
</evidence>
<feature type="domain" description="Sulfatase N-terminal" evidence="7">
    <location>
        <begin position="54"/>
        <end position="405"/>
    </location>
</feature>
<evidence type="ECO:0000256" key="1">
    <source>
        <dbReference type="ARBA" id="ARBA00001913"/>
    </source>
</evidence>
<feature type="domain" description="Secretion system C-terminal sorting" evidence="8">
    <location>
        <begin position="791"/>
        <end position="850"/>
    </location>
</feature>
<reference evidence="9 10" key="1">
    <citation type="submission" date="2018-07" db="EMBL/GenBank/DDBJ databases">
        <title>Genomic Encyclopedia of Type Strains, Phase III (KMG-III): the genomes of soil and plant-associated and newly described type strains.</title>
        <authorList>
            <person name="Whitman W."/>
        </authorList>
    </citation>
    <scope>NUCLEOTIDE SEQUENCE [LARGE SCALE GENOMIC DNA]</scope>
    <source>
        <strain evidence="9 10">CECT 7948</strain>
    </source>
</reference>
<accession>A0A3D9LND5</accession>
<dbReference type="PANTHER" id="PTHR42693">
    <property type="entry name" value="ARYLSULFATASE FAMILY MEMBER"/>
    <property type="match status" value="1"/>
</dbReference>
<keyword evidence="3" id="KW-0479">Metal-binding</keyword>
<name>A0A3D9LND5_9FLAO</name>
<dbReference type="Proteomes" id="UP000256919">
    <property type="component" value="Unassembled WGS sequence"/>
</dbReference>
<organism evidence="9 10">
    <name type="scientific">Winogradskyella pacifica</name>
    <dbReference type="NCBI Taxonomy" id="664642"/>
    <lineage>
        <taxon>Bacteria</taxon>
        <taxon>Pseudomonadati</taxon>
        <taxon>Bacteroidota</taxon>
        <taxon>Flavobacteriia</taxon>
        <taxon>Flavobacteriales</taxon>
        <taxon>Flavobacteriaceae</taxon>
        <taxon>Winogradskyella</taxon>
    </lineage>
</organism>
<comment type="similarity">
    <text evidence="2">Belongs to the sulfatase family.</text>
</comment>
<dbReference type="SUPFAM" id="SSF53649">
    <property type="entry name" value="Alkaline phosphatase-like"/>
    <property type="match status" value="1"/>
</dbReference>
<dbReference type="InterPro" id="IPR026444">
    <property type="entry name" value="Secre_tail"/>
</dbReference>
<dbReference type="GO" id="GO:0004065">
    <property type="term" value="F:arylsulfatase activity"/>
    <property type="evidence" value="ECO:0007669"/>
    <property type="project" value="TreeGrafter"/>
</dbReference>
<evidence type="ECO:0000259" key="7">
    <source>
        <dbReference type="Pfam" id="PF00884"/>
    </source>
</evidence>
<dbReference type="AlphaFoldDB" id="A0A3D9LND5"/>
<dbReference type="PANTHER" id="PTHR42693:SF42">
    <property type="entry name" value="ARYLSULFATASE G"/>
    <property type="match status" value="1"/>
</dbReference>
<dbReference type="OrthoDB" id="9762324at2"/>
<evidence type="ECO:0000313" key="9">
    <source>
        <dbReference type="EMBL" id="REE08732.1"/>
    </source>
</evidence>
<keyword evidence="10" id="KW-1185">Reference proteome</keyword>
<dbReference type="InterPro" id="IPR017850">
    <property type="entry name" value="Alkaline_phosphatase_core_sf"/>
</dbReference>
<protein>
    <submittedName>
        <fullName evidence="9">Putative secreted protein (Por secretion system target)</fullName>
    </submittedName>
</protein>
<comment type="caution">
    <text evidence="9">The sequence shown here is derived from an EMBL/GenBank/DDBJ whole genome shotgun (WGS) entry which is preliminary data.</text>
</comment>
<keyword evidence="5" id="KW-0378">Hydrolase</keyword>
<dbReference type="Gene3D" id="3.40.720.10">
    <property type="entry name" value="Alkaline Phosphatase, subunit A"/>
    <property type="match status" value="1"/>
</dbReference>
<evidence type="ECO:0000256" key="5">
    <source>
        <dbReference type="ARBA" id="ARBA00022801"/>
    </source>
</evidence>
<gene>
    <name evidence="9" type="ORF">DFQ09_106199</name>
</gene>
<evidence type="ECO:0000256" key="4">
    <source>
        <dbReference type="ARBA" id="ARBA00022729"/>
    </source>
</evidence>
<dbReference type="NCBIfam" id="TIGR04183">
    <property type="entry name" value="Por_Secre_tail"/>
    <property type="match status" value="1"/>
</dbReference>
<proteinExistence type="inferred from homology"/>
<dbReference type="InterPro" id="IPR000917">
    <property type="entry name" value="Sulfatase_N"/>
</dbReference>
<dbReference type="Pfam" id="PF00884">
    <property type="entry name" value="Sulfatase"/>
    <property type="match status" value="1"/>
</dbReference>
<sequence length="858" mass="95400">MVYMRNLLGNYSRNERAMKFIFIKNNLMMKNTTLLYLFSLFLIPQLYAQIIDRPNVIIFYADDLGWQDTQLNDEGAVVPWETPNMLSLAAEGANFSQAYAPAPTCAPSRSAMMSGRHTTQTRMTHVSGGQIPEVNVNNNSNKMIHPYYRGRLHLEETTIAEALKPQGYVSGQVGKWHMAVKHNRFPEAIDQGFDSHFTGRGIANGMDDRTVNYATAAVDDPFMIDEDGRPYDDVTEEALAFLELNNSEPFFLYMATWLVHAPIQTRDLALLTYYCEKLGIPVPTSEANITTPGQTNPYYGAMVASLDWSLGKIVDYLKVTDDPRHPGKKLYETTYIIFASDNGGVENVGPEMVTDNFPLDKGKKYIQEGGIRTPLVITGPEVAVGNYNNVVSHLDFFPTILSLTNTTADVSITDKLDGLDLSPLLKNESTVVEDASGSERTDLYWHFPHNQDDQMQSAIRSNEYKLYKNHLDGSYELYQLYNTDGSNHDLEETTNVINTIDAATVNGLITKLETFLLANNARYPQRNADYTGSDAPLENQNNVPSIVSTTFDQASRVGTTIVTTEPSQAAISTAYVLYKENDEEWFELDATVNGNVITADVPDSAIGIVFTLIDDNNFLIISEELATIPLKQITLNSSDVLQLFNPGTDHSELIGATTINGNASYLQTRTEGGGDGAKFLVKAITGTSVICSRITFGIRSQINDEVSFDVTIAGETQSFNYTSLSNTDDVEFDFDIPVTFTNTPQELEIATTALTNSDGLTPRFRVYDLTFHIDEFLGVDEVEANSQNLKVFPNPVTGTFSLSKEVESGVLYNLYGAKAYEFNNQYQDIDISNLKTGLYFLQVIHNDGRKSTLKLLKE</sequence>
<dbReference type="InterPro" id="IPR024607">
    <property type="entry name" value="Sulfatase_CS"/>
</dbReference>
<dbReference type="EMBL" id="QREI01000006">
    <property type="protein sequence ID" value="REE08732.1"/>
    <property type="molecule type" value="Genomic_DNA"/>
</dbReference>
<keyword evidence="6" id="KW-0106">Calcium</keyword>
<dbReference type="Pfam" id="PF18962">
    <property type="entry name" value="Por_Secre_tail"/>
    <property type="match status" value="1"/>
</dbReference>
<evidence type="ECO:0000256" key="2">
    <source>
        <dbReference type="ARBA" id="ARBA00008779"/>
    </source>
</evidence>
<dbReference type="GO" id="GO:0046872">
    <property type="term" value="F:metal ion binding"/>
    <property type="evidence" value="ECO:0007669"/>
    <property type="project" value="UniProtKB-KW"/>
</dbReference>
<evidence type="ECO:0000256" key="3">
    <source>
        <dbReference type="ARBA" id="ARBA00022723"/>
    </source>
</evidence>
<dbReference type="InterPro" id="IPR050738">
    <property type="entry name" value="Sulfatase"/>
</dbReference>
<evidence type="ECO:0000259" key="8">
    <source>
        <dbReference type="Pfam" id="PF18962"/>
    </source>
</evidence>
<keyword evidence="4" id="KW-0732">Signal</keyword>